<dbReference type="AlphaFoldDB" id="A0A8J2ZSS0"/>
<protein>
    <submittedName>
        <fullName evidence="1">Uncharacterized protein</fullName>
    </submittedName>
</protein>
<dbReference type="Proteomes" id="UP000602050">
    <property type="component" value="Unassembled WGS sequence"/>
</dbReference>
<organism evidence="1 2">
    <name type="scientific">Compostibacillus humi</name>
    <dbReference type="NCBI Taxonomy" id="1245525"/>
    <lineage>
        <taxon>Bacteria</taxon>
        <taxon>Bacillati</taxon>
        <taxon>Bacillota</taxon>
        <taxon>Bacilli</taxon>
        <taxon>Bacillales</taxon>
        <taxon>Bacillaceae</taxon>
        <taxon>Compostibacillus</taxon>
    </lineage>
</organism>
<accession>A0A8J2ZSS0</accession>
<name>A0A8J2ZSS0_9BACI</name>
<gene>
    <name evidence="1" type="ORF">GCM10010978_15970</name>
</gene>
<reference evidence="1" key="2">
    <citation type="submission" date="2020-09" db="EMBL/GenBank/DDBJ databases">
        <authorList>
            <person name="Sun Q."/>
            <person name="Zhou Y."/>
        </authorList>
    </citation>
    <scope>NUCLEOTIDE SEQUENCE</scope>
    <source>
        <strain evidence="1">CGMCC 1.12360</strain>
    </source>
</reference>
<proteinExistence type="predicted"/>
<comment type="caution">
    <text evidence="1">The sequence shown here is derived from an EMBL/GenBank/DDBJ whole genome shotgun (WGS) entry which is preliminary data.</text>
</comment>
<dbReference type="EMBL" id="BMEV01000024">
    <property type="protein sequence ID" value="GGH75775.1"/>
    <property type="molecule type" value="Genomic_DNA"/>
</dbReference>
<keyword evidence="2" id="KW-1185">Reference proteome</keyword>
<sequence length="44" mass="5163">MQMMFVGNLDFQKPAEQELIINEEPTEIIVANVNIVTFFYDQEL</sequence>
<reference evidence="1" key="1">
    <citation type="journal article" date="2014" name="Int. J. Syst. Evol. Microbiol.">
        <title>Complete genome sequence of Corynebacterium casei LMG S-19264T (=DSM 44701T), isolated from a smear-ripened cheese.</title>
        <authorList>
            <consortium name="US DOE Joint Genome Institute (JGI-PGF)"/>
            <person name="Walter F."/>
            <person name="Albersmeier A."/>
            <person name="Kalinowski J."/>
            <person name="Ruckert C."/>
        </authorList>
    </citation>
    <scope>NUCLEOTIDE SEQUENCE</scope>
    <source>
        <strain evidence="1">CGMCC 1.12360</strain>
    </source>
</reference>
<evidence type="ECO:0000313" key="2">
    <source>
        <dbReference type="Proteomes" id="UP000602050"/>
    </source>
</evidence>
<evidence type="ECO:0000313" key="1">
    <source>
        <dbReference type="EMBL" id="GGH75775.1"/>
    </source>
</evidence>